<sequence>MAPRKLPKTAPEIAPKQYTIGVIGALTLRMSILIDQKKLHEPGVKIEEAVSAPKKQGVIEGAYNIALAAYRCCRANPKSNVVLKDYFPRPVQVEMVSVIGNDDAGKAIMARLQEEQIGTAGVRMLDDKPTDILFDNLGGTTDDTVNTQPMEGSRQATSLRYPQDHPATPACWRKEDFTTPESLGGSVIPDLVIISAKLEKDVLETILKTAEDKDIDVVLAAVPESPIDEDLFKCITYCILKEPEAEKLANFGPDVRKGTYRTTHHLARELGVKAVILPSGTCWYYHWGSRGASTSCAYDENDTEVGVDTFVGVFSTYCLVQRGKWGKRQEFSLGLSIKVASAAAAIAAGNVAGRTPYPWYDEIDGLAAPGGSTSYTSRFSRCWTDRDE</sequence>
<dbReference type="InterPro" id="IPR029056">
    <property type="entry name" value="Ribokinase-like"/>
</dbReference>
<keyword evidence="6" id="KW-1185">Reference proteome</keyword>
<evidence type="ECO:0000313" key="5">
    <source>
        <dbReference type="EMBL" id="KAK1675382.1"/>
    </source>
</evidence>
<evidence type="ECO:0000259" key="4">
    <source>
        <dbReference type="Pfam" id="PF00294"/>
    </source>
</evidence>
<dbReference type="PANTHER" id="PTHR10584:SF166">
    <property type="entry name" value="RIBOKINASE"/>
    <property type="match status" value="1"/>
</dbReference>
<feature type="region of interest" description="Disordered" evidence="3">
    <location>
        <begin position="137"/>
        <end position="162"/>
    </location>
</feature>
<dbReference type="AlphaFoldDB" id="A0AAJ0ETT7"/>
<organism evidence="5 6">
    <name type="scientific">Colletotrichum godetiae</name>
    <dbReference type="NCBI Taxonomy" id="1209918"/>
    <lineage>
        <taxon>Eukaryota</taxon>
        <taxon>Fungi</taxon>
        <taxon>Dikarya</taxon>
        <taxon>Ascomycota</taxon>
        <taxon>Pezizomycotina</taxon>
        <taxon>Sordariomycetes</taxon>
        <taxon>Hypocreomycetidae</taxon>
        <taxon>Glomerellales</taxon>
        <taxon>Glomerellaceae</taxon>
        <taxon>Colletotrichum</taxon>
        <taxon>Colletotrichum acutatum species complex</taxon>
    </lineage>
</organism>
<reference evidence="5" key="1">
    <citation type="submission" date="2021-06" db="EMBL/GenBank/DDBJ databases">
        <title>Comparative genomics, transcriptomics and evolutionary studies reveal genomic signatures of adaptation to plant cell wall in hemibiotrophic fungi.</title>
        <authorList>
            <consortium name="DOE Joint Genome Institute"/>
            <person name="Baroncelli R."/>
            <person name="Diaz J.F."/>
            <person name="Benocci T."/>
            <person name="Peng M."/>
            <person name="Battaglia E."/>
            <person name="Haridas S."/>
            <person name="Andreopoulos W."/>
            <person name="Labutti K."/>
            <person name="Pangilinan J."/>
            <person name="Floch G.L."/>
            <person name="Makela M.R."/>
            <person name="Henrissat B."/>
            <person name="Grigoriev I.V."/>
            <person name="Crouch J.A."/>
            <person name="De Vries R.P."/>
            <person name="Sukno S.A."/>
            <person name="Thon M.R."/>
        </authorList>
    </citation>
    <scope>NUCLEOTIDE SEQUENCE</scope>
    <source>
        <strain evidence="5">CBS 193.32</strain>
    </source>
</reference>
<keyword evidence="1" id="KW-0808">Transferase</keyword>
<keyword evidence="2" id="KW-0418">Kinase</keyword>
<dbReference type="GO" id="GO:0016301">
    <property type="term" value="F:kinase activity"/>
    <property type="evidence" value="ECO:0007669"/>
    <property type="project" value="UniProtKB-KW"/>
</dbReference>
<evidence type="ECO:0000256" key="3">
    <source>
        <dbReference type="SAM" id="MobiDB-lite"/>
    </source>
</evidence>
<dbReference type="EMBL" id="JAHMHR010000021">
    <property type="protein sequence ID" value="KAK1675382.1"/>
    <property type="molecule type" value="Genomic_DNA"/>
</dbReference>
<accession>A0AAJ0ETT7</accession>
<name>A0AAJ0ETT7_9PEZI</name>
<proteinExistence type="predicted"/>
<evidence type="ECO:0000313" key="6">
    <source>
        <dbReference type="Proteomes" id="UP001224890"/>
    </source>
</evidence>
<dbReference type="SUPFAM" id="SSF53613">
    <property type="entry name" value="Ribokinase-like"/>
    <property type="match status" value="1"/>
</dbReference>
<dbReference type="Gene3D" id="3.40.1190.20">
    <property type="match status" value="1"/>
</dbReference>
<evidence type="ECO:0000256" key="1">
    <source>
        <dbReference type="ARBA" id="ARBA00022679"/>
    </source>
</evidence>
<dbReference type="Proteomes" id="UP001224890">
    <property type="component" value="Unassembled WGS sequence"/>
</dbReference>
<dbReference type="PANTHER" id="PTHR10584">
    <property type="entry name" value="SUGAR KINASE"/>
    <property type="match status" value="1"/>
</dbReference>
<feature type="domain" description="Carbohydrate kinase PfkB" evidence="4">
    <location>
        <begin position="91"/>
        <end position="356"/>
    </location>
</feature>
<protein>
    <recommendedName>
        <fullName evidence="4">Carbohydrate kinase PfkB domain-containing protein</fullName>
    </recommendedName>
</protein>
<dbReference type="RefSeq" id="XP_060429385.1">
    <property type="nucleotide sequence ID" value="XM_060572375.1"/>
</dbReference>
<dbReference type="InterPro" id="IPR011611">
    <property type="entry name" value="PfkB_dom"/>
</dbReference>
<feature type="compositionally biased region" description="Polar residues" evidence="3">
    <location>
        <begin position="138"/>
        <end position="160"/>
    </location>
</feature>
<dbReference type="GeneID" id="85456901"/>
<dbReference type="Pfam" id="PF00294">
    <property type="entry name" value="PfkB"/>
    <property type="match status" value="1"/>
</dbReference>
<gene>
    <name evidence="5" type="ORF">BDP55DRAFT_632069</name>
</gene>
<comment type="caution">
    <text evidence="5">The sequence shown here is derived from an EMBL/GenBank/DDBJ whole genome shotgun (WGS) entry which is preliminary data.</text>
</comment>
<evidence type="ECO:0000256" key="2">
    <source>
        <dbReference type="ARBA" id="ARBA00022777"/>
    </source>
</evidence>